<feature type="signal peptide" evidence="1">
    <location>
        <begin position="1"/>
        <end position="26"/>
    </location>
</feature>
<dbReference type="AlphaFoldDB" id="A0A562RW85"/>
<dbReference type="RefSeq" id="WP_018646947.1">
    <property type="nucleotide sequence ID" value="NZ_VLLA01000003.1"/>
</dbReference>
<name>A0A562RW85_9BRAD</name>
<reference evidence="2 3" key="1">
    <citation type="journal article" date="2015" name="Stand. Genomic Sci.">
        <title>Genomic Encyclopedia of Bacterial and Archaeal Type Strains, Phase III: the genomes of soil and plant-associated and newly described type strains.</title>
        <authorList>
            <person name="Whitman W.B."/>
            <person name="Woyke T."/>
            <person name="Klenk H.P."/>
            <person name="Zhou Y."/>
            <person name="Lilburn T.G."/>
            <person name="Beck B.J."/>
            <person name="De Vos P."/>
            <person name="Vandamme P."/>
            <person name="Eisen J.A."/>
            <person name="Garrity G."/>
            <person name="Hugenholtz P."/>
            <person name="Kyrpides N.C."/>
        </authorList>
    </citation>
    <scope>NUCLEOTIDE SEQUENCE [LARGE SCALE GENOMIC DNA]</scope>
    <source>
        <strain evidence="2 3">CGMCC 1.10948</strain>
    </source>
</reference>
<gene>
    <name evidence="2" type="ORF">IQ16_01498</name>
</gene>
<comment type="caution">
    <text evidence="2">The sequence shown here is derived from an EMBL/GenBank/DDBJ whole genome shotgun (WGS) entry which is preliminary data.</text>
</comment>
<organism evidence="2 3">
    <name type="scientific">Bradyrhizobium huanghuaihaiense</name>
    <dbReference type="NCBI Taxonomy" id="990078"/>
    <lineage>
        <taxon>Bacteria</taxon>
        <taxon>Pseudomonadati</taxon>
        <taxon>Pseudomonadota</taxon>
        <taxon>Alphaproteobacteria</taxon>
        <taxon>Hyphomicrobiales</taxon>
        <taxon>Nitrobacteraceae</taxon>
        <taxon>Bradyrhizobium</taxon>
    </lineage>
</organism>
<accession>A0A562RW85</accession>
<proteinExistence type="predicted"/>
<feature type="chain" id="PRO_5022132696" evidence="1">
    <location>
        <begin position="27"/>
        <end position="120"/>
    </location>
</feature>
<sequence length="120" mass="13644">MLAIRAMKRLAAQVCLLLLVSTATFARDDGRYANSPLKPWFESLQSEFGKCCEDSDAYVVSEPNWKSDHGQYRVRIDDEWVLVPDGAVIKQPNLAGRTMVWKHYIDGHPRVRCFIPGSMT</sequence>
<dbReference type="OrthoDB" id="8233425at2"/>
<evidence type="ECO:0000313" key="3">
    <source>
        <dbReference type="Proteomes" id="UP000316291"/>
    </source>
</evidence>
<dbReference type="Proteomes" id="UP000316291">
    <property type="component" value="Unassembled WGS sequence"/>
</dbReference>
<keyword evidence="1" id="KW-0732">Signal</keyword>
<keyword evidence="3" id="KW-1185">Reference proteome</keyword>
<dbReference type="EMBL" id="VLLA01000003">
    <property type="protein sequence ID" value="TWI73362.1"/>
    <property type="molecule type" value="Genomic_DNA"/>
</dbReference>
<evidence type="ECO:0000256" key="1">
    <source>
        <dbReference type="SAM" id="SignalP"/>
    </source>
</evidence>
<protein>
    <submittedName>
        <fullName evidence="2">Uncharacterized protein</fullName>
    </submittedName>
</protein>
<evidence type="ECO:0000313" key="2">
    <source>
        <dbReference type="EMBL" id="TWI73362.1"/>
    </source>
</evidence>